<name>A0ABR1CH87_NECAM</name>
<evidence type="ECO:0000313" key="3">
    <source>
        <dbReference type="EMBL" id="KAK6737796.1"/>
    </source>
</evidence>
<comment type="caution">
    <text evidence="3">The sequence shown here is derived from an EMBL/GenBank/DDBJ whole genome shotgun (WGS) entry which is preliminary data.</text>
</comment>
<keyword evidence="2" id="KW-0732">Signal</keyword>
<feature type="chain" id="PRO_5046026598" evidence="2">
    <location>
        <begin position="18"/>
        <end position="120"/>
    </location>
</feature>
<evidence type="ECO:0000256" key="2">
    <source>
        <dbReference type="SAM" id="SignalP"/>
    </source>
</evidence>
<organism evidence="3 4">
    <name type="scientific">Necator americanus</name>
    <name type="common">Human hookworm</name>
    <dbReference type="NCBI Taxonomy" id="51031"/>
    <lineage>
        <taxon>Eukaryota</taxon>
        <taxon>Metazoa</taxon>
        <taxon>Ecdysozoa</taxon>
        <taxon>Nematoda</taxon>
        <taxon>Chromadorea</taxon>
        <taxon>Rhabditida</taxon>
        <taxon>Rhabditina</taxon>
        <taxon>Rhabditomorpha</taxon>
        <taxon>Strongyloidea</taxon>
        <taxon>Ancylostomatidae</taxon>
        <taxon>Bunostominae</taxon>
        <taxon>Necator</taxon>
    </lineage>
</organism>
<protein>
    <submittedName>
        <fullName evidence="3">Uncharacterized protein</fullName>
    </submittedName>
</protein>
<feature type="signal peptide" evidence="2">
    <location>
        <begin position="1"/>
        <end position="17"/>
    </location>
</feature>
<evidence type="ECO:0000313" key="4">
    <source>
        <dbReference type="Proteomes" id="UP001303046"/>
    </source>
</evidence>
<dbReference type="Proteomes" id="UP001303046">
    <property type="component" value="Unassembled WGS sequence"/>
</dbReference>
<feature type="region of interest" description="Disordered" evidence="1">
    <location>
        <begin position="91"/>
        <end position="120"/>
    </location>
</feature>
<evidence type="ECO:0000256" key="1">
    <source>
        <dbReference type="SAM" id="MobiDB-lite"/>
    </source>
</evidence>
<sequence length="120" mass="13397">MLFTLGLFLISCGWVTSQDSLEIDPSNFEDLTAESTTTEPTLFEPLPPLPDMTSVQRIPGPPGFAPPPEFRKTFNGRVGFVITNGTARIMGVSRRKPSAEEEETVENVERRTEENQLQKQ</sequence>
<reference evidence="3 4" key="1">
    <citation type="submission" date="2023-08" db="EMBL/GenBank/DDBJ databases">
        <title>A Necator americanus chromosomal reference genome.</title>
        <authorList>
            <person name="Ilik V."/>
            <person name="Petrzelkova K.J."/>
            <person name="Pardy F."/>
            <person name="Fuh T."/>
            <person name="Niatou-Singa F.S."/>
            <person name="Gouil Q."/>
            <person name="Baker L."/>
            <person name="Ritchie M.E."/>
            <person name="Jex A.R."/>
            <person name="Gazzola D."/>
            <person name="Li H."/>
            <person name="Toshio Fujiwara R."/>
            <person name="Zhan B."/>
            <person name="Aroian R.V."/>
            <person name="Pafco B."/>
            <person name="Schwarz E.M."/>
        </authorList>
    </citation>
    <scope>NUCLEOTIDE SEQUENCE [LARGE SCALE GENOMIC DNA]</scope>
    <source>
        <strain evidence="3 4">Aroian</strain>
        <tissue evidence="3">Whole animal</tissue>
    </source>
</reference>
<feature type="compositionally biased region" description="Basic and acidic residues" evidence="1">
    <location>
        <begin position="107"/>
        <end position="120"/>
    </location>
</feature>
<feature type="region of interest" description="Disordered" evidence="1">
    <location>
        <begin position="33"/>
        <end position="66"/>
    </location>
</feature>
<gene>
    <name evidence="3" type="primary">Necator_chrII.g7896</name>
    <name evidence="3" type="ORF">RB195_020102</name>
</gene>
<proteinExistence type="predicted"/>
<accession>A0ABR1CH87</accession>
<dbReference type="EMBL" id="JAVFWL010000002">
    <property type="protein sequence ID" value="KAK6737796.1"/>
    <property type="molecule type" value="Genomic_DNA"/>
</dbReference>
<keyword evidence="4" id="KW-1185">Reference proteome</keyword>
<feature type="compositionally biased region" description="Low complexity" evidence="1">
    <location>
        <begin position="34"/>
        <end position="44"/>
    </location>
</feature>